<sequence length="156" mass="17029">MKFLLIVALGVLTLGYVAVLVMSVRRERLMAKEAPDNWLPTPLNMLIGFVTNFFDTLGIGNFAPTTAWFRYAKLVPDELIPGTMNVGHTLPVMLMAFLYIEIVEVESTTLLSMIGSSVIGAWVGAGVVSQLPKKRIQIGMGGGVDRRGFVYGRVPV</sequence>
<reference evidence="2 3" key="1">
    <citation type="submission" date="2017-05" db="EMBL/GenBank/DDBJ databases">
        <authorList>
            <person name="Varghese N."/>
            <person name="Submissions S."/>
        </authorList>
    </citation>
    <scope>NUCLEOTIDE SEQUENCE [LARGE SCALE GENOMIC DNA]</scope>
    <source>
        <strain evidence="2 3">DSM 25457</strain>
    </source>
</reference>
<evidence type="ECO:0000313" key="2">
    <source>
        <dbReference type="EMBL" id="SMP79080.1"/>
    </source>
</evidence>
<keyword evidence="1" id="KW-1133">Transmembrane helix</keyword>
<accession>A0ABY1QSQ6</accession>
<feature type="transmembrane region" description="Helical" evidence="1">
    <location>
        <begin position="83"/>
        <end position="102"/>
    </location>
</feature>
<protein>
    <submittedName>
        <fullName evidence="2">Uncharacterized protein</fullName>
    </submittedName>
</protein>
<dbReference type="RefSeq" id="WP_283435591.1">
    <property type="nucleotide sequence ID" value="NZ_FXUG01000029.1"/>
</dbReference>
<feature type="transmembrane region" description="Helical" evidence="1">
    <location>
        <begin position="47"/>
        <end position="71"/>
    </location>
</feature>
<evidence type="ECO:0000256" key="1">
    <source>
        <dbReference type="SAM" id="Phobius"/>
    </source>
</evidence>
<dbReference type="Proteomes" id="UP001158067">
    <property type="component" value="Unassembled WGS sequence"/>
</dbReference>
<feature type="transmembrane region" description="Helical" evidence="1">
    <location>
        <begin position="108"/>
        <end position="128"/>
    </location>
</feature>
<organism evidence="2 3">
    <name type="scientific">Neorhodopirellula lusitana</name>
    <dbReference type="NCBI Taxonomy" id="445327"/>
    <lineage>
        <taxon>Bacteria</taxon>
        <taxon>Pseudomonadati</taxon>
        <taxon>Planctomycetota</taxon>
        <taxon>Planctomycetia</taxon>
        <taxon>Pirellulales</taxon>
        <taxon>Pirellulaceae</taxon>
        <taxon>Neorhodopirellula</taxon>
    </lineage>
</organism>
<proteinExistence type="predicted"/>
<keyword evidence="1" id="KW-0812">Transmembrane</keyword>
<dbReference type="EMBL" id="FXUG01000029">
    <property type="protein sequence ID" value="SMP79080.1"/>
    <property type="molecule type" value="Genomic_DNA"/>
</dbReference>
<comment type="caution">
    <text evidence="2">The sequence shown here is derived from an EMBL/GenBank/DDBJ whole genome shotgun (WGS) entry which is preliminary data.</text>
</comment>
<evidence type="ECO:0000313" key="3">
    <source>
        <dbReference type="Proteomes" id="UP001158067"/>
    </source>
</evidence>
<dbReference type="PANTHER" id="PTHR43483">
    <property type="entry name" value="MEMBRANE TRANSPORTER PROTEIN HI_0806-RELATED"/>
    <property type="match status" value="1"/>
</dbReference>
<keyword evidence="1" id="KW-0472">Membrane</keyword>
<keyword evidence="3" id="KW-1185">Reference proteome</keyword>
<gene>
    <name evidence="2" type="ORF">SAMN06265222_12910</name>
</gene>
<dbReference type="PANTHER" id="PTHR43483:SF3">
    <property type="entry name" value="MEMBRANE TRANSPORTER PROTEIN HI_0806-RELATED"/>
    <property type="match status" value="1"/>
</dbReference>
<name>A0ABY1QSQ6_9BACT</name>